<keyword evidence="7" id="KW-0862">Zinc</keyword>
<dbReference type="PANTHER" id="PTHR30616">
    <property type="entry name" value="UNCHARACTERIZED PROTEIN YFIH"/>
    <property type="match status" value="1"/>
</dbReference>
<dbReference type="OrthoDB" id="4279at2"/>
<evidence type="ECO:0008006" key="14">
    <source>
        <dbReference type="Google" id="ProtNLM"/>
    </source>
</evidence>
<dbReference type="Proteomes" id="UP000199004">
    <property type="component" value="Unassembled WGS sequence"/>
</dbReference>
<evidence type="ECO:0000313" key="12">
    <source>
        <dbReference type="EMBL" id="SDM71935.1"/>
    </source>
</evidence>
<evidence type="ECO:0000256" key="10">
    <source>
        <dbReference type="ARBA" id="ARBA00048968"/>
    </source>
</evidence>
<accession>A0A1G9VJE9</accession>
<keyword evidence="5" id="KW-0479">Metal-binding</keyword>
<evidence type="ECO:0000256" key="5">
    <source>
        <dbReference type="ARBA" id="ARBA00022723"/>
    </source>
</evidence>
<comment type="function">
    <text evidence="2">Purine nucleoside enzyme that catalyzes the phosphorolysis of adenosine and inosine nucleosides, yielding D-ribose 1-phosphate and the respective free bases, adenine and hypoxanthine. Also catalyzes the phosphorolysis of S-methyl-5'-thioadenosine into adenine and S-methyl-5-thio-alpha-D-ribose 1-phosphate. Also has adenosine deaminase activity.</text>
</comment>
<reference evidence="12 13" key="1">
    <citation type="submission" date="2016-10" db="EMBL/GenBank/DDBJ databases">
        <authorList>
            <person name="de Groot N.N."/>
        </authorList>
    </citation>
    <scope>NUCLEOTIDE SEQUENCE [LARGE SCALE GENOMIC DNA]</scope>
    <source>
        <strain evidence="12 13">CGMCC 1.11147</strain>
    </source>
</reference>
<protein>
    <recommendedName>
        <fullName evidence="14">Purine nucleoside phosphorylase</fullName>
    </recommendedName>
</protein>
<keyword evidence="13" id="KW-1185">Reference proteome</keyword>
<organism evidence="12 13">
    <name type="scientific">Nocardioides szechwanensis</name>
    <dbReference type="NCBI Taxonomy" id="1005944"/>
    <lineage>
        <taxon>Bacteria</taxon>
        <taxon>Bacillati</taxon>
        <taxon>Actinomycetota</taxon>
        <taxon>Actinomycetes</taxon>
        <taxon>Propionibacteriales</taxon>
        <taxon>Nocardioidaceae</taxon>
        <taxon>Nocardioides</taxon>
    </lineage>
</organism>
<dbReference type="CDD" id="cd16833">
    <property type="entry name" value="YfiH"/>
    <property type="match status" value="1"/>
</dbReference>
<evidence type="ECO:0000256" key="8">
    <source>
        <dbReference type="ARBA" id="ARBA00023008"/>
    </source>
</evidence>
<dbReference type="AlphaFoldDB" id="A0A1G9VJE9"/>
<comment type="catalytic activity">
    <reaction evidence="10">
        <text>adenosine + phosphate = alpha-D-ribose 1-phosphate + adenine</text>
        <dbReference type="Rhea" id="RHEA:27642"/>
        <dbReference type="ChEBI" id="CHEBI:16335"/>
        <dbReference type="ChEBI" id="CHEBI:16708"/>
        <dbReference type="ChEBI" id="CHEBI:43474"/>
        <dbReference type="ChEBI" id="CHEBI:57720"/>
        <dbReference type="EC" id="2.4.2.1"/>
    </reaction>
    <physiologicalReaction direction="left-to-right" evidence="10">
        <dbReference type="Rhea" id="RHEA:27643"/>
    </physiologicalReaction>
</comment>
<comment type="catalytic activity">
    <reaction evidence="1">
        <text>inosine + phosphate = alpha-D-ribose 1-phosphate + hypoxanthine</text>
        <dbReference type="Rhea" id="RHEA:27646"/>
        <dbReference type="ChEBI" id="CHEBI:17368"/>
        <dbReference type="ChEBI" id="CHEBI:17596"/>
        <dbReference type="ChEBI" id="CHEBI:43474"/>
        <dbReference type="ChEBI" id="CHEBI:57720"/>
        <dbReference type="EC" id="2.4.2.1"/>
    </reaction>
    <physiologicalReaction direction="left-to-right" evidence="1">
        <dbReference type="Rhea" id="RHEA:27647"/>
    </physiologicalReaction>
</comment>
<comment type="catalytic activity">
    <reaction evidence="9">
        <text>adenosine + H2O + H(+) = inosine + NH4(+)</text>
        <dbReference type="Rhea" id="RHEA:24408"/>
        <dbReference type="ChEBI" id="CHEBI:15377"/>
        <dbReference type="ChEBI" id="CHEBI:15378"/>
        <dbReference type="ChEBI" id="CHEBI:16335"/>
        <dbReference type="ChEBI" id="CHEBI:17596"/>
        <dbReference type="ChEBI" id="CHEBI:28938"/>
        <dbReference type="EC" id="3.5.4.4"/>
    </reaction>
    <physiologicalReaction direction="left-to-right" evidence="9">
        <dbReference type="Rhea" id="RHEA:24409"/>
    </physiologicalReaction>
</comment>
<evidence type="ECO:0000256" key="9">
    <source>
        <dbReference type="ARBA" id="ARBA00047989"/>
    </source>
</evidence>
<dbReference type="GO" id="GO:0017061">
    <property type="term" value="F:S-methyl-5-thioadenosine phosphorylase activity"/>
    <property type="evidence" value="ECO:0007669"/>
    <property type="project" value="UniProtKB-EC"/>
</dbReference>
<evidence type="ECO:0000256" key="2">
    <source>
        <dbReference type="ARBA" id="ARBA00003215"/>
    </source>
</evidence>
<dbReference type="SUPFAM" id="SSF64438">
    <property type="entry name" value="CNF1/YfiH-like putative cysteine hydrolases"/>
    <property type="match status" value="1"/>
</dbReference>
<dbReference type="RefSeq" id="WP_091022023.1">
    <property type="nucleotide sequence ID" value="NZ_BKAE01000004.1"/>
</dbReference>
<dbReference type="InterPro" id="IPR003730">
    <property type="entry name" value="Cu_polyphenol_OxRdtase"/>
</dbReference>
<keyword evidence="8" id="KW-0186">Copper</keyword>
<dbReference type="EMBL" id="FNIC01000001">
    <property type="protein sequence ID" value="SDM71935.1"/>
    <property type="molecule type" value="Genomic_DNA"/>
</dbReference>
<evidence type="ECO:0000256" key="6">
    <source>
        <dbReference type="ARBA" id="ARBA00022801"/>
    </source>
</evidence>
<dbReference type="Pfam" id="PF02578">
    <property type="entry name" value="Cu-oxidase_4"/>
    <property type="match status" value="1"/>
</dbReference>
<evidence type="ECO:0000256" key="7">
    <source>
        <dbReference type="ARBA" id="ARBA00022833"/>
    </source>
</evidence>
<evidence type="ECO:0000256" key="3">
    <source>
        <dbReference type="ARBA" id="ARBA00007353"/>
    </source>
</evidence>
<dbReference type="InterPro" id="IPR038371">
    <property type="entry name" value="Cu_polyphenol_OxRdtase_sf"/>
</dbReference>
<dbReference type="STRING" id="1005944.SAMN05192576_0776"/>
<proteinExistence type="inferred from homology"/>
<dbReference type="PANTHER" id="PTHR30616:SF2">
    <property type="entry name" value="PURINE NUCLEOSIDE PHOSPHORYLASE LACC1"/>
    <property type="match status" value="1"/>
</dbReference>
<evidence type="ECO:0000256" key="1">
    <source>
        <dbReference type="ARBA" id="ARBA00000553"/>
    </source>
</evidence>
<dbReference type="GO" id="GO:0005507">
    <property type="term" value="F:copper ion binding"/>
    <property type="evidence" value="ECO:0007669"/>
    <property type="project" value="TreeGrafter"/>
</dbReference>
<comment type="catalytic activity">
    <reaction evidence="11">
        <text>S-methyl-5'-thioadenosine + phosphate = 5-(methylsulfanyl)-alpha-D-ribose 1-phosphate + adenine</text>
        <dbReference type="Rhea" id="RHEA:11852"/>
        <dbReference type="ChEBI" id="CHEBI:16708"/>
        <dbReference type="ChEBI" id="CHEBI:17509"/>
        <dbReference type="ChEBI" id="CHEBI:43474"/>
        <dbReference type="ChEBI" id="CHEBI:58533"/>
        <dbReference type="EC" id="2.4.2.28"/>
    </reaction>
    <physiologicalReaction direction="left-to-right" evidence="11">
        <dbReference type="Rhea" id="RHEA:11853"/>
    </physiologicalReaction>
</comment>
<evidence type="ECO:0000256" key="4">
    <source>
        <dbReference type="ARBA" id="ARBA00022679"/>
    </source>
</evidence>
<comment type="similarity">
    <text evidence="3">Belongs to the purine nucleoside phosphorylase YfiH/LACC1 family.</text>
</comment>
<keyword evidence="4" id="KW-0808">Transferase</keyword>
<dbReference type="InterPro" id="IPR011324">
    <property type="entry name" value="Cytotoxic_necrot_fac-like_cat"/>
</dbReference>
<evidence type="ECO:0000313" key="13">
    <source>
        <dbReference type="Proteomes" id="UP000199004"/>
    </source>
</evidence>
<gene>
    <name evidence="12" type="ORF">SAMN05192576_0776</name>
</gene>
<dbReference type="Gene3D" id="3.60.140.10">
    <property type="entry name" value="CNF1/YfiH-like putative cysteine hydrolases"/>
    <property type="match status" value="1"/>
</dbReference>
<sequence length="228" mass="23772">MFFYRDTRVGDVHVDVAFTDSTVDLQELGPRFATDLPVVEQACGVRFARLDQLHGADVVDVDQPGPPVPGDVPDGDALVTTTRGLGLMVRVADCVPVVLADPAAGVIGAVHAGRAGVSLDIVARAVGRMRAAGAERLVGWIGPHVCGGCYEVPDELRAEVAAAQPSTFAHTTWGTPSLNLGAGVRTQLETAGVDVVEVGGCTLEETGLHSHRRDGAEAGRFAGLVWMS</sequence>
<name>A0A1G9VJE9_9ACTN</name>
<evidence type="ECO:0000256" key="11">
    <source>
        <dbReference type="ARBA" id="ARBA00049893"/>
    </source>
</evidence>
<keyword evidence="6" id="KW-0378">Hydrolase</keyword>
<dbReference type="GO" id="GO:0016787">
    <property type="term" value="F:hydrolase activity"/>
    <property type="evidence" value="ECO:0007669"/>
    <property type="project" value="UniProtKB-KW"/>
</dbReference>